<reference evidence="5" key="1">
    <citation type="submission" date="2019-02" db="EMBL/GenBank/DDBJ databases">
        <authorList>
            <person name="Gruber-Vodicka R. H."/>
            <person name="Seah K. B. B."/>
        </authorList>
    </citation>
    <scope>NUCLEOTIDE SEQUENCE</scope>
    <source>
        <strain evidence="5">BECK_BZ163</strain>
        <strain evidence="6">BECK_BZ164</strain>
        <strain evidence="4">BECK_BZ165</strain>
    </source>
</reference>
<dbReference type="PANTHER" id="PTHR30035:SF3">
    <property type="entry name" value="INTERMEMBRANE PHOSPHOLIPID TRANSPORT SYSTEM LIPOPROTEIN MLAA"/>
    <property type="match status" value="1"/>
</dbReference>
<accession>A0A450T9Q2</accession>
<gene>
    <name evidence="5" type="ORF">BECKFM1743A_GA0114220_103323</name>
    <name evidence="6" type="ORF">BECKFM1743B_GA0114221_103393</name>
    <name evidence="4" type="ORF">BECKFM1743C_GA0114222_102093</name>
</gene>
<dbReference type="EMBL" id="CAADEZ010000332">
    <property type="protein sequence ID" value="VFJ63423.1"/>
    <property type="molecule type" value="Genomic_DNA"/>
</dbReference>
<dbReference type="PANTHER" id="PTHR30035">
    <property type="entry name" value="LIPOPROTEIN VACJ-RELATED"/>
    <property type="match status" value="1"/>
</dbReference>
<dbReference type="EMBL" id="CAADFL010000339">
    <property type="protein sequence ID" value="VFK14773.1"/>
    <property type="molecule type" value="Genomic_DNA"/>
</dbReference>
<evidence type="ECO:0000313" key="4">
    <source>
        <dbReference type="EMBL" id="VFJ57818.1"/>
    </source>
</evidence>
<feature type="signal peptide" evidence="3">
    <location>
        <begin position="1"/>
        <end position="24"/>
    </location>
</feature>
<evidence type="ECO:0000256" key="3">
    <source>
        <dbReference type="SAM" id="SignalP"/>
    </source>
</evidence>
<evidence type="ECO:0000313" key="6">
    <source>
        <dbReference type="EMBL" id="VFK14773.1"/>
    </source>
</evidence>
<organism evidence="5">
    <name type="scientific">Candidatus Kentrum sp. FM</name>
    <dbReference type="NCBI Taxonomy" id="2126340"/>
    <lineage>
        <taxon>Bacteria</taxon>
        <taxon>Pseudomonadati</taxon>
        <taxon>Pseudomonadota</taxon>
        <taxon>Gammaproteobacteria</taxon>
        <taxon>Candidatus Kentrum</taxon>
    </lineage>
</organism>
<dbReference type="AlphaFoldDB" id="A0A450T9Q2"/>
<evidence type="ECO:0000256" key="2">
    <source>
        <dbReference type="ARBA" id="ARBA00022729"/>
    </source>
</evidence>
<dbReference type="PRINTS" id="PR01805">
    <property type="entry name" value="VACJLIPOPROT"/>
</dbReference>
<dbReference type="InterPro" id="IPR007428">
    <property type="entry name" value="MlaA"/>
</dbReference>
<dbReference type="GO" id="GO:0120010">
    <property type="term" value="P:intermembrane phospholipid transfer"/>
    <property type="evidence" value="ECO:0007669"/>
    <property type="project" value="TreeGrafter"/>
</dbReference>
<dbReference type="Pfam" id="PF04333">
    <property type="entry name" value="MlaA"/>
    <property type="match status" value="1"/>
</dbReference>
<name>A0A450T9Q2_9GAMM</name>
<evidence type="ECO:0000256" key="1">
    <source>
        <dbReference type="ARBA" id="ARBA00010634"/>
    </source>
</evidence>
<sequence>MNGKIRFGLIMPLFLFLYLLHAVANGCAATEVDEEEGGNPPVIKIREETISAPLPAGVAEGKEADSLAIEADEEKSATPLATEVLVTEPEEEKGANPLVMEIDKEKNGDAPVTVANNGEDSDSLATEIAEGQDSDPMTAGIDEEVDDSLATEIDEENGDPLQGMNRAFYGINDIVDRALVKPIAEVYVDHVHSGVRKSISNVFDNLAYLGVVINDILQGKLVHAVKDTGRFVVNSTIGIVGIFDPATSMGLERHDEDFGQTLGVWGAGEGAYLVLPALGPSSFRDVPGVVMGFFTDLLYYMDSGVMLPLMVVKVIDYRASMLDITRKRDESMLDPYLVTRSVYRQTRNELIYDGNVPFDEEDYLSDMDEPDVDEEEK</sequence>
<proteinExistence type="inferred from homology"/>
<comment type="similarity">
    <text evidence="1">Belongs to the MlaA family.</text>
</comment>
<feature type="chain" id="PRO_5036113384" evidence="3">
    <location>
        <begin position="25"/>
        <end position="377"/>
    </location>
</feature>
<evidence type="ECO:0000313" key="5">
    <source>
        <dbReference type="EMBL" id="VFJ63423.1"/>
    </source>
</evidence>
<keyword evidence="5" id="KW-0449">Lipoprotein</keyword>
<dbReference type="EMBL" id="CAADFA010000209">
    <property type="protein sequence ID" value="VFJ57818.1"/>
    <property type="molecule type" value="Genomic_DNA"/>
</dbReference>
<keyword evidence="2 3" id="KW-0732">Signal</keyword>
<dbReference type="GO" id="GO:0016020">
    <property type="term" value="C:membrane"/>
    <property type="evidence" value="ECO:0007669"/>
    <property type="project" value="InterPro"/>
</dbReference>
<protein>
    <submittedName>
        <fullName evidence="5">ABC-type transporter Mla maintaining outer membrane lipid asymmetry, lipoprotein component MlaA</fullName>
    </submittedName>
</protein>